<dbReference type="Pfam" id="PF03562">
    <property type="entry name" value="MltA"/>
    <property type="match status" value="1"/>
</dbReference>
<dbReference type="GO" id="GO:0009253">
    <property type="term" value="P:peptidoglycan catabolic process"/>
    <property type="evidence" value="ECO:0007669"/>
    <property type="project" value="TreeGrafter"/>
</dbReference>
<sequence length="361" mass="41405">MKRTIVLIFIATLFLGCSQKNLKQETKIMQKSNYSALPESFKDEDFQNVLELFQENCQSKRTLKIYPGLCEKSLDVEDPKTFILQNFQPYQLNNEKGEGLLTGYYLASINASLEKTDIYKYPVYKTPVDLVSVNLSEIYPELKHYRLRGRLVDGKVIPYYSRAEAENIEAPVLCYCDSKVDKFFLEIQGSGKVYLDDNTTMYIGYDNQNGRKYKAIGRYLVAQGEMRIEDVSMQSIRAWLEAHPKRIDEVLNYNDSMVFFRKKAKGAYGALGLKLTPMRSVAVDRKYIKLGSMLYLDADLEDRKISKIVFAQDTGGAIKGSVRADFFTGFGKEAEELAGKLKAPLKLWVFLPKEENKERDE</sequence>
<dbReference type="Gene3D" id="2.40.240.50">
    <property type="entry name" value="Barwin-like endoglucanases"/>
    <property type="match status" value="1"/>
</dbReference>
<dbReference type="Pfam" id="PF06725">
    <property type="entry name" value="3D"/>
    <property type="match status" value="1"/>
</dbReference>
<dbReference type="GO" id="GO:0004553">
    <property type="term" value="F:hydrolase activity, hydrolyzing O-glycosyl compounds"/>
    <property type="evidence" value="ECO:0007669"/>
    <property type="project" value="InterPro"/>
</dbReference>
<reference evidence="7 8" key="1">
    <citation type="submission" date="2019-06" db="EMBL/GenBank/DDBJ databases">
        <title>Sulfurimonas gotlandica sp. nov., a chemoautotrophic and psychrotolerant epsilonproteobacterium isolated from a pelagic redoxcline, and an emended description of the genus Sulfurimonas.</title>
        <authorList>
            <person name="Wang S."/>
            <person name="Jiang L."/>
            <person name="Shao Z."/>
        </authorList>
    </citation>
    <scope>NUCLEOTIDE SEQUENCE [LARGE SCALE GENOMIC DNA]</scope>
    <source>
        <strain evidence="7 8">B2</strain>
    </source>
</reference>
<feature type="domain" description="Lytic transglycosylase MltA" evidence="6">
    <location>
        <begin position="108"/>
        <end position="261"/>
    </location>
</feature>
<dbReference type="SMART" id="SM00925">
    <property type="entry name" value="MltA"/>
    <property type="match status" value="1"/>
</dbReference>
<evidence type="ECO:0000256" key="4">
    <source>
        <dbReference type="ARBA" id="ARBA00023316"/>
    </source>
</evidence>
<protein>
    <recommendedName>
        <fullName evidence="2">peptidoglycan lytic exotransglycosylase</fullName>
        <ecNumber evidence="2">4.2.2.n1</ecNumber>
    </recommendedName>
    <alternativeName>
        <fullName evidence="5">Murein hydrolase A</fullName>
    </alternativeName>
</protein>
<dbReference type="CDD" id="cd14668">
    <property type="entry name" value="mlta_B"/>
    <property type="match status" value="1"/>
</dbReference>
<comment type="catalytic activity">
    <reaction evidence="1">
        <text>Exolytic cleavage of the (1-&gt;4)-beta-glycosidic linkage between N-acetylmuramic acid (MurNAc) and N-acetylglucosamine (GlcNAc) residues in peptidoglycan, from either the reducing or the non-reducing ends of the peptidoglycan chains, with concomitant formation of a 1,6-anhydrobond in the MurNAc residue.</text>
        <dbReference type="EC" id="4.2.2.n1"/>
    </reaction>
</comment>
<name>A0A7M1AVZ2_9BACT</name>
<evidence type="ECO:0000256" key="5">
    <source>
        <dbReference type="ARBA" id="ARBA00030918"/>
    </source>
</evidence>
<dbReference type="InterPro" id="IPR010611">
    <property type="entry name" value="3D_dom"/>
</dbReference>
<evidence type="ECO:0000256" key="3">
    <source>
        <dbReference type="ARBA" id="ARBA00023239"/>
    </source>
</evidence>
<accession>A0A7M1AVZ2</accession>
<dbReference type="GO" id="GO:0009254">
    <property type="term" value="P:peptidoglycan turnover"/>
    <property type="evidence" value="ECO:0007669"/>
    <property type="project" value="InterPro"/>
</dbReference>
<dbReference type="CDD" id="cd14485">
    <property type="entry name" value="mltA_like_LT_A"/>
    <property type="match status" value="1"/>
</dbReference>
<evidence type="ECO:0000256" key="2">
    <source>
        <dbReference type="ARBA" id="ARBA00012587"/>
    </source>
</evidence>
<dbReference type="Gene3D" id="2.40.40.10">
    <property type="entry name" value="RlpA-like domain"/>
    <property type="match status" value="1"/>
</dbReference>
<dbReference type="RefSeq" id="WP_193112902.1">
    <property type="nucleotide sequence ID" value="NZ_CP041165.1"/>
</dbReference>
<dbReference type="InterPro" id="IPR036908">
    <property type="entry name" value="RlpA-like_sf"/>
</dbReference>
<dbReference type="PIRSF" id="PIRSF019422">
    <property type="entry name" value="MltA"/>
    <property type="match status" value="1"/>
</dbReference>
<gene>
    <name evidence="7" type="ORF">FJR03_07415</name>
</gene>
<evidence type="ECO:0000259" key="6">
    <source>
        <dbReference type="SMART" id="SM00925"/>
    </source>
</evidence>
<dbReference type="PANTHER" id="PTHR30124">
    <property type="entry name" value="MEMBRANE-BOUND LYTIC MUREIN TRANSGLYCOSYLASE A"/>
    <property type="match status" value="1"/>
</dbReference>
<evidence type="ECO:0000313" key="8">
    <source>
        <dbReference type="Proteomes" id="UP000593910"/>
    </source>
</evidence>
<dbReference type="Proteomes" id="UP000593910">
    <property type="component" value="Chromosome"/>
</dbReference>
<dbReference type="SUPFAM" id="SSF50685">
    <property type="entry name" value="Barwin-like endoglucanases"/>
    <property type="match status" value="1"/>
</dbReference>
<keyword evidence="8" id="KW-1185">Reference proteome</keyword>
<organism evidence="7 8">
    <name type="scientific">Sulfurimonas marina</name>
    <dbReference type="NCBI Taxonomy" id="2590551"/>
    <lineage>
        <taxon>Bacteria</taxon>
        <taxon>Pseudomonadati</taxon>
        <taxon>Campylobacterota</taxon>
        <taxon>Epsilonproteobacteria</taxon>
        <taxon>Campylobacterales</taxon>
        <taxon>Sulfurimonadaceae</taxon>
        <taxon>Sulfurimonas</taxon>
    </lineage>
</organism>
<dbReference type="PROSITE" id="PS51257">
    <property type="entry name" value="PROKAR_LIPOPROTEIN"/>
    <property type="match status" value="1"/>
</dbReference>
<evidence type="ECO:0000313" key="7">
    <source>
        <dbReference type="EMBL" id="QOP41585.1"/>
    </source>
</evidence>
<dbReference type="AlphaFoldDB" id="A0A7M1AVZ2"/>
<dbReference type="GO" id="GO:0008933">
    <property type="term" value="F:peptidoglycan lytic transglycosylase activity"/>
    <property type="evidence" value="ECO:0007669"/>
    <property type="project" value="TreeGrafter"/>
</dbReference>
<dbReference type="EMBL" id="CP041165">
    <property type="protein sequence ID" value="QOP41585.1"/>
    <property type="molecule type" value="Genomic_DNA"/>
</dbReference>
<evidence type="ECO:0000256" key="1">
    <source>
        <dbReference type="ARBA" id="ARBA00001420"/>
    </source>
</evidence>
<proteinExistence type="predicted"/>
<keyword evidence="4" id="KW-0961">Cell wall biogenesis/degradation</keyword>
<keyword evidence="3" id="KW-0456">Lyase</keyword>
<dbReference type="PANTHER" id="PTHR30124:SF0">
    <property type="entry name" value="MEMBRANE-BOUND LYTIC MUREIN TRANSGLYCOSYLASE A"/>
    <property type="match status" value="1"/>
</dbReference>
<dbReference type="InterPro" id="IPR005300">
    <property type="entry name" value="MltA_B"/>
</dbReference>
<dbReference type="GO" id="GO:0071555">
    <property type="term" value="P:cell wall organization"/>
    <property type="evidence" value="ECO:0007669"/>
    <property type="project" value="UniProtKB-KW"/>
</dbReference>
<dbReference type="EC" id="4.2.2.n1" evidence="2"/>
<dbReference type="GO" id="GO:0019867">
    <property type="term" value="C:outer membrane"/>
    <property type="evidence" value="ECO:0007669"/>
    <property type="project" value="InterPro"/>
</dbReference>
<dbReference type="InterPro" id="IPR026044">
    <property type="entry name" value="MltA"/>
</dbReference>
<dbReference type="KEGG" id="smax:FJR03_07415"/>